<gene>
    <name evidence="1" type="ORF">NQ315_008198</name>
</gene>
<proteinExistence type="predicted"/>
<comment type="caution">
    <text evidence="1">The sequence shown here is derived from an EMBL/GenBank/DDBJ whole genome shotgun (WGS) entry which is preliminary data.</text>
</comment>
<protein>
    <submittedName>
        <fullName evidence="1">Uncharacterized protein</fullName>
    </submittedName>
</protein>
<sequence length="49" mass="5922">TYKAETESAETSNTKALQNYRERHDRLIMILKKYEILKDYTRRKAHGIH</sequence>
<evidence type="ECO:0000313" key="1">
    <source>
        <dbReference type="EMBL" id="KAJ8911063.1"/>
    </source>
</evidence>
<evidence type="ECO:0000313" key="2">
    <source>
        <dbReference type="Proteomes" id="UP001159042"/>
    </source>
</evidence>
<accession>A0AAV8VA89</accession>
<reference evidence="1 2" key="1">
    <citation type="journal article" date="2023" name="Insect Mol. Biol.">
        <title>Genome sequencing provides insights into the evolution of gene families encoding plant cell wall-degrading enzymes in longhorned beetles.</title>
        <authorList>
            <person name="Shin N.R."/>
            <person name="Okamura Y."/>
            <person name="Kirsch R."/>
            <person name="Pauchet Y."/>
        </authorList>
    </citation>
    <scope>NUCLEOTIDE SEQUENCE [LARGE SCALE GENOMIC DNA]</scope>
    <source>
        <strain evidence="1">EAD_L_NR</strain>
    </source>
</reference>
<dbReference type="AlphaFoldDB" id="A0AAV8VA89"/>
<keyword evidence="2" id="KW-1185">Reference proteome</keyword>
<organism evidence="1 2">
    <name type="scientific">Exocentrus adspersus</name>
    <dbReference type="NCBI Taxonomy" id="1586481"/>
    <lineage>
        <taxon>Eukaryota</taxon>
        <taxon>Metazoa</taxon>
        <taxon>Ecdysozoa</taxon>
        <taxon>Arthropoda</taxon>
        <taxon>Hexapoda</taxon>
        <taxon>Insecta</taxon>
        <taxon>Pterygota</taxon>
        <taxon>Neoptera</taxon>
        <taxon>Endopterygota</taxon>
        <taxon>Coleoptera</taxon>
        <taxon>Polyphaga</taxon>
        <taxon>Cucujiformia</taxon>
        <taxon>Chrysomeloidea</taxon>
        <taxon>Cerambycidae</taxon>
        <taxon>Lamiinae</taxon>
        <taxon>Acanthocinini</taxon>
        <taxon>Exocentrus</taxon>
    </lineage>
</organism>
<name>A0AAV8VA89_9CUCU</name>
<dbReference type="Proteomes" id="UP001159042">
    <property type="component" value="Unassembled WGS sequence"/>
</dbReference>
<feature type="non-terminal residue" evidence="1">
    <location>
        <position position="1"/>
    </location>
</feature>
<dbReference type="EMBL" id="JANEYG010000219">
    <property type="protein sequence ID" value="KAJ8911063.1"/>
    <property type="molecule type" value="Genomic_DNA"/>
</dbReference>